<comment type="caution">
    <text evidence="2">The sequence shown here is derived from an EMBL/GenBank/DDBJ whole genome shotgun (WGS) entry which is preliminary data.</text>
</comment>
<evidence type="ECO:0000256" key="1">
    <source>
        <dbReference type="SAM" id="MobiDB-lite"/>
    </source>
</evidence>
<sequence length="184" mass="21985">QSIRQSKKESARLREENERLRKEDREENERLRKEDREENRRLMEEDREHAFDRNTIDKIHDWTKQLVEFAFSSDIPRKLDDFWGLEEQLFMLRLRSLDVQSQASVFKERLGEGLSKVIISLNEYSGVLSKVREQIRELQGDITPESFLEIESTKSSLNKARNNAWHLASYFSQTIIELRTDLKL</sequence>
<name>X1TXL3_9ZZZZ</name>
<organism evidence="2">
    <name type="scientific">marine sediment metagenome</name>
    <dbReference type="NCBI Taxonomy" id="412755"/>
    <lineage>
        <taxon>unclassified sequences</taxon>
        <taxon>metagenomes</taxon>
        <taxon>ecological metagenomes</taxon>
    </lineage>
</organism>
<dbReference type="EMBL" id="BARW01020501">
    <property type="protein sequence ID" value="GAI92325.1"/>
    <property type="molecule type" value="Genomic_DNA"/>
</dbReference>
<accession>X1TXL3</accession>
<feature type="non-terminal residue" evidence="2">
    <location>
        <position position="1"/>
    </location>
</feature>
<evidence type="ECO:0000313" key="2">
    <source>
        <dbReference type="EMBL" id="GAI92325.1"/>
    </source>
</evidence>
<gene>
    <name evidence="2" type="ORF">S12H4_34616</name>
</gene>
<dbReference type="AlphaFoldDB" id="X1TXL3"/>
<reference evidence="2" key="1">
    <citation type="journal article" date="2014" name="Front. Microbiol.">
        <title>High frequency of phylogenetically diverse reductive dehalogenase-homologous genes in deep subseafloor sedimentary metagenomes.</title>
        <authorList>
            <person name="Kawai M."/>
            <person name="Futagami T."/>
            <person name="Toyoda A."/>
            <person name="Takaki Y."/>
            <person name="Nishi S."/>
            <person name="Hori S."/>
            <person name="Arai W."/>
            <person name="Tsubouchi T."/>
            <person name="Morono Y."/>
            <person name="Uchiyama I."/>
            <person name="Ito T."/>
            <person name="Fujiyama A."/>
            <person name="Inagaki F."/>
            <person name="Takami H."/>
        </authorList>
    </citation>
    <scope>NUCLEOTIDE SEQUENCE</scope>
    <source>
        <strain evidence="2">Expedition CK06-06</strain>
    </source>
</reference>
<proteinExistence type="predicted"/>
<protein>
    <submittedName>
        <fullName evidence="2">Uncharacterized protein</fullName>
    </submittedName>
</protein>
<feature type="region of interest" description="Disordered" evidence="1">
    <location>
        <begin position="1"/>
        <end position="42"/>
    </location>
</feature>